<dbReference type="RefSeq" id="WP_078933848.1">
    <property type="nucleotide sequence ID" value="NZ_FUWG01000015.1"/>
</dbReference>
<dbReference type="GO" id="GO:0032977">
    <property type="term" value="F:membrane insertase activity"/>
    <property type="evidence" value="ECO:0007669"/>
    <property type="project" value="InterPro"/>
</dbReference>
<dbReference type="PANTHER" id="PTHR12428:SF65">
    <property type="entry name" value="CYTOCHROME C OXIDASE ASSEMBLY PROTEIN COX18, MITOCHONDRIAL"/>
    <property type="match status" value="1"/>
</dbReference>
<dbReference type="GeneID" id="78317231"/>
<evidence type="ECO:0000259" key="7">
    <source>
        <dbReference type="Pfam" id="PF00884"/>
    </source>
</evidence>
<feature type="transmembrane region" description="Helical" evidence="6">
    <location>
        <begin position="293"/>
        <end position="315"/>
    </location>
</feature>
<dbReference type="GO" id="GO:0005886">
    <property type="term" value="C:plasma membrane"/>
    <property type="evidence" value="ECO:0007669"/>
    <property type="project" value="TreeGrafter"/>
</dbReference>
<evidence type="ECO:0000256" key="6">
    <source>
        <dbReference type="SAM" id="Phobius"/>
    </source>
</evidence>
<feature type="transmembrane region" description="Helical" evidence="6">
    <location>
        <begin position="335"/>
        <end position="358"/>
    </location>
</feature>
<reference evidence="9 10" key="1">
    <citation type="submission" date="2017-02" db="EMBL/GenBank/DDBJ databases">
        <authorList>
            <person name="Peterson S.W."/>
        </authorList>
    </citation>
    <scope>NUCLEOTIDE SEQUENCE [LARGE SCALE GENOMIC DNA]</scope>
    <source>
        <strain evidence="9 10">ATCC BAA-908</strain>
    </source>
</reference>
<evidence type="ECO:0000256" key="1">
    <source>
        <dbReference type="ARBA" id="ARBA00004141"/>
    </source>
</evidence>
<dbReference type="PANTHER" id="PTHR12428">
    <property type="entry name" value="OXA1"/>
    <property type="match status" value="1"/>
</dbReference>
<keyword evidence="3 6" id="KW-1133">Transmembrane helix</keyword>
<dbReference type="EMBL" id="FUWG01000015">
    <property type="protein sequence ID" value="SJZ65253.1"/>
    <property type="molecule type" value="Genomic_DNA"/>
</dbReference>
<evidence type="ECO:0000313" key="9">
    <source>
        <dbReference type="EMBL" id="SJZ65253.1"/>
    </source>
</evidence>
<evidence type="ECO:0000313" key="10">
    <source>
        <dbReference type="Proteomes" id="UP000190423"/>
    </source>
</evidence>
<gene>
    <name evidence="9" type="ORF">SAMN02745149_01954</name>
</gene>
<dbReference type="SUPFAM" id="SSF53649">
    <property type="entry name" value="Alkaline phosphatase-like"/>
    <property type="match status" value="2"/>
</dbReference>
<keyword evidence="10" id="KW-1185">Reference proteome</keyword>
<evidence type="ECO:0000256" key="4">
    <source>
        <dbReference type="ARBA" id="ARBA00023136"/>
    </source>
</evidence>
<dbReference type="OrthoDB" id="354737at2"/>
<dbReference type="Pfam" id="PF02096">
    <property type="entry name" value="60KD_IMP"/>
    <property type="match status" value="1"/>
</dbReference>
<feature type="transmembrane region" description="Helical" evidence="6">
    <location>
        <begin position="6"/>
        <end position="24"/>
    </location>
</feature>
<proteinExistence type="inferred from homology"/>
<comment type="similarity">
    <text evidence="5">Belongs to the OXA1/ALB3/YidC family.</text>
</comment>
<dbReference type="GO" id="GO:0051205">
    <property type="term" value="P:protein insertion into membrane"/>
    <property type="evidence" value="ECO:0007669"/>
    <property type="project" value="TreeGrafter"/>
</dbReference>
<keyword evidence="4 6" id="KW-0472">Membrane</keyword>
<feature type="transmembrane region" description="Helical" evidence="6">
    <location>
        <begin position="145"/>
        <end position="171"/>
    </location>
</feature>
<feature type="domain" description="Sulfatase N-terminal" evidence="7">
    <location>
        <begin position="669"/>
        <end position="807"/>
    </location>
</feature>
<dbReference type="InterPro" id="IPR028055">
    <property type="entry name" value="YidC/Oxa/ALB_C"/>
</dbReference>
<feature type="transmembrane region" description="Helical" evidence="6">
    <location>
        <begin position="434"/>
        <end position="455"/>
    </location>
</feature>
<dbReference type="Pfam" id="PF00884">
    <property type="entry name" value="Sulfatase"/>
    <property type="match status" value="1"/>
</dbReference>
<dbReference type="InterPro" id="IPR001708">
    <property type="entry name" value="YidC/ALB3/OXA1/COX18"/>
</dbReference>
<feature type="transmembrane region" description="Helical" evidence="6">
    <location>
        <begin position="256"/>
        <end position="281"/>
    </location>
</feature>
<feature type="domain" description="Membrane insertase YidC/Oxa/ALB C-terminal" evidence="8">
    <location>
        <begin position="32"/>
        <end position="219"/>
    </location>
</feature>
<dbReference type="AlphaFoldDB" id="A0A1T4MEA8"/>
<comment type="subcellular location">
    <subcellularLocation>
        <location evidence="1 5">Membrane</location>
        <topology evidence="1 5">Multi-pass membrane protein</topology>
    </subcellularLocation>
</comment>
<dbReference type="InterPro" id="IPR000917">
    <property type="entry name" value="Sulfatase_N"/>
</dbReference>
<evidence type="ECO:0000256" key="5">
    <source>
        <dbReference type="RuleBase" id="RU003945"/>
    </source>
</evidence>
<dbReference type="InterPro" id="IPR017850">
    <property type="entry name" value="Alkaline_phosphatase_core_sf"/>
</dbReference>
<evidence type="ECO:0000256" key="3">
    <source>
        <dbReference type="ARBA" id="ARBA00022989"/>
    </source>
</evidence>
<feature type="transmembrane region" description="Helical" evidence="6">
    <location>
        <begin position="227"/>
        <end position="250"/>
    </location>
</feature>
<feature type="transmembrane region" description="Helical" evidence="6">
    <location>
        <begin position="31"/>
        <end position="53"/>
    </location>
</feature>
<feature type="transmembrane region" description="Helical" evidence="6">
    <location>
        <begin position="406"/>
        <end position="427"/>
    </location>
</feature>
<name>A0A1T4MEA8_TREPO</name>
<dbReference type="Proteomes" id="UP000190423">
    <property type="component" value="Unassembled WGS sequence"/>
</dbReference>
<feature type="transmembrane region" description="Helical" evidence="6">
    <location>
        <begin position="365"/>
        <end position="386"/>
    </location>
</feature>
<protein>
    <submittedName>
        <fullName evidence="9">Membrane protein insertase, YidC/Oxa1 family, C-terminal domain-containing protein</fullName>
    </submittedName>
</protein>
<evidence type="ECO:0000259" key="8">
    <source>
        <dbReference type="Pfam" id="PF02096"/>
    </source>
</evidence>
<dbReference type="STRING" id="261392.SAMN02745149_01954"/>
<organism evidence="9 10">
    <name type="scientific">Treponema porcinum</name>
    <dbReference type="NCBI Taxonomy" id="261392"/>
    <lineage>
        <taxon>Bacteria</taxon>
        <taxon>Pseudomonadati</taxon>
        <taxon>Spirochaetota</taxon>
        <taxon>Spirochaetia</taxon>
        <taxon>Spirochaetales</taxon>
        <taxon>Treponemataceae</taxon>
        <taxon>Treponema</taxon>
    </lineage>
</organism>
<keyword evidence="2 5" id="KW-0812">Transmembrane</keyword>
<feature type="transmembrane region" description="Helical" evidence="6">
    <location>
        <begin position="106"/>
        <end position="125"/>
    </location>
</feature>
<accession>A0A1T4MEA8</accession>
<dbReference type="Gene3D" id="3.40.720.10">
    <property type="entry name" value="Alkaline Phosphatase, subunit A"/>
    <property type="match status" value="1"/>
</dbReference>
<feature type="transmembrane region" description="Helical" evidence="6">
    <location>
        <begin position="183"/>
        <end position="206"/>
    </location>
</feature>
<evidence type="ECO:0000256" key="2">
    <source>
        <dbReference type="ARBA" id="ARBA00022692"/>
    </source>
</evidence>
<sequence length="901" mass="102250">MLYFLYTLIIYPLIQIIEFAFMLFQNVFKNAGVSVIGVSLAVSILCLPLYIVAEHWQQVQRDIEKKLDPGIRRIKTAFKGDEQYMILSTFYRQNHYSPIMAMRSSFGLLIQIPFFIAAYSFLSHLPILQGKGFWFIRDMGQQDALFSIGSFPINVLPIAMTVINIIAGAIYTKGFKAKDKIQIYGMALVFLVILYASPSGLVLYWTMNNVFSLVKNIFYKIKNPKKVLYILLVAAVAGLDAYLLFVHHGFMHKRLLLAVAVSLLLLAPLVIRFVSYLLDTVLQPLTESPKTRLLLFIPSCLALCLFAGLVIPSFVINSSAVEFANIDGFGSPLYFLYNSTVQMLGLLVFWMCCIYFLFNKRVQTVFAIIMPSILFISLIDAFVFSGDYGTLSRLITFASTITAAPVYQQILNILCVLAALALPVVIIRFGRVKILTGFVSIILIAECAISIVHLAQIQGAYSEYERTLAGEIQEEKQVTPLYHFSKTGKNVVVFMFDRAENAYVEPIFDAFPELYDIYDGFTLYRNTVSYNQGTLLAAPPLFGGYEYTPAEINRRNTERLVDKQNEALLLMPRIFTETADFTATVSDLSWANYSWIPDMSICNAYPKITGHNVERKYTDLWVKQNPDKVKPNITSNALKRNLVWFSLFKAVPLPMRDSVYDDGGWWSSDNQTSDIMEFIDYYSALDFLPELTDFTGETNAFFSIVNDTTHSGQKLQPPEYEPAMEITNKKKSPVEKYRSVDGNIAMFKRLGEWIEYMKENGCYDNTRIIVVSDHGIGTDEGKELDFPAEWPMSYNPDHNHPLLFVKDFNAKGRLVINNDFMTNADVPAIAFKGIVENPVNPFTGKEIKDVPPEEKKASGIVITHNWRPGGNGLYTFKVPENDWYTIKGNLFDFNNWEKGIK</sequence>